<comment type="caution">
    <text evidence="4">The sequence shown here is derived from an EMBL/GenBank/DDBJ whole genome shotgun (WGS) entry which is preliminary data.</text>
</comment>
<sequence length="364" mass="40162">MSSRRSFLKKSGLVLAASTLPLPYYACSKPEKKLGVALLGLGSYATNNLAPALQQTKHIELRGIVTGSPEKIPQWQQKYGIKDENVYSYETLPEIANNPDIDVVYIVTPTFLHKKYSVMAANAGKHVFCEKPMAMTVEECREIIEACDKNGVKLAIGYRMQHEENTQTIMKWAKTKPYGSIQSVDTEVGWRIGPGGGWRLDGSKGGGAIYDMGVYNINGLRYATGLEPLLLTARHETQRPDLFINKAPEITWLDVEFPGGLKTTARVTYADNVNFLKVNCADGNYELSPFQSYNGVQGSTSDGKKLPPCNCNQQALQMDDDALAILNDTPVIAPGNEGLRDIQIVEAALKSGYNNSERIQLEQY</sequence>
<dbReference type="Proteomes" id="UP000229433">
    <property type="component" value="Unassembled WGS sequence"/>
</dbReference>
<organism evidence="4 5">
    <name type="scientific">Leeuwenhoekiella nanhaiensis</name>
    <dbReference type="NCBI Taxonomy" id="1655491"/>
    <lineage>
        <taxon>Bacteria</taxon>
        <taxon>Pseudomonadati</taxon>
        <taxon>Bacteroidota</taxon>
        <taxon>Flavobacteriia</taxon>
        <taxon>Flavobacteriales</taxon>
        <taxon>Flavobacteriaceae</taxon>
        <taxon>Leeuwenhoekiella</taxon>
    </lineage>
</organism>
<dbReference type="PANTHER" id="PTHR43818:SF11">
    <property type="entry name" value="BCDNA.GH03377"/>
    <property type="match status" value="1"/>
</dbReference>
<dbReference type="EMBL" id="NQXA01000001">
    <property type="protein sequence ID" value="PHQ30720.1"/>
    <property type="molecule type" value="Genomic_DNA"/>
</dbReference>
<dbReference type="PRINTS" id="PR01775">
    <property type="entry name" value="GLFROXRDTASE"/>
</dbReference>
<feature type="domain" description="GFO/IDH/MocA-like oxidoreductase" evidence="3">
    <location>
        <begin position="167"/>
        <end position="272"/>
    </location>
</feature>
<dbReference type="InterPro" id="IPR055170">
    <property type="entry name" value="GFO_IDH_MocA-like_dom"/>
</dbReference>
<keyword evidence="5" id="KW-1185">Reference proteome</keyword>
<evidence type="ECO:0000256" key="1">
    <source>
        <dbReference type="ARBA" id="ARBA00023002"/>
    </source>
</evidence>
<dbReference type="GO" id="GO:0016491">
    <property type="term" value="F:oxidoreductase activity"/>
    <property type="evidence" value="ECO:0007669"/>
    <property type="project" value="UniProtKB-KW"/>
</dbReference>
<evidence type="ECO:0000313" key="4">
    <source>
        <dbReference type="EMBL" id="PHQ30720.1"/>
    </source>
</evidence>
<dbReference type="Pfam" id="PF22725">
    <property type="entry name" value="GFO_IDH_MocA_C3"/>
    <property type="match status" value="1"/>
</dbReference>
<keyword evidence="1" id="KW-0560">Oxidoreductase</keyword>
<protein>
    <submittedName>
        <fullName evidence="4">Glucose-fructose oxidoreductase</fullName>
    </submittedName>
</protein>
<dbReference type="RefSeq" id="WP_099644261.1">
    <property type="nucleotide sequence ID" value="NZ_KZ319287.1"/>
</dbReference>
<dbReference type="Pfam" id="PF01408">
    <property type="entry name" value="GFO_IDH_MocA"/>
    <property type="match status" value="1"/>
</dbReference>
<dbReference type="SUPFAM" id="SSF55347">
    <property type="entry name" value="Glyceraldehyde-3-phosphate dehydrogenase-like, C-terminal domain"/>
    <property type="match status" value="1"/>
</dbReference>
<dbReference type="PANTHER" id="PTHR43818">
    <property type="entry name" value="BCDNA.GH03377"/>
    <property type="match status" value="1"/>
</dbReference>
<gene>
    <name evidence="4" type="ORF">CJ305_00375</name>
</gene>
<dbReference type="AlphaFoldDB" id="A0A2G1VVU3"/>
<dbReference type="InterPro" id="IPR000683">
    <property type="entry name" value="Gfo/Idh/MocA-like_OxRdtase_N"/>
</dbReference>
<dbReference type="SUPFAM" id="SSF51735">
    <property type="entry name" value="NAD(P)-binding Rossmann-fold domains"/>
    <property type="match status" value="1"/>
</dbReference>
<dbReference type="Gene3D" id="3.40.50.720">
    <property type="entry name" value="NAD(P)-binding Rossmann-like Domain"/>
    <property type="match status" value="1"/>
</dbReference>
<evidence type="ECO:0000259" key="2">
    <source>
        <dbReference type="Pfam" id="PF01408"/>
    </source>
</evidence>
<evidence type="ECO:0000259" key="3">
    <source>
        <dbReference type="Pfam" id="PF22725"/>
    </source>
</evidence>
<feature type="domain" description="Gfo/Idh/MocA-like oxidoreductase N-terminal" evidence="2">
    <location>
        <begin position="35"/>
        <end position="158"/>
    </location>
</feature>
<dbReference type="InterPro" id="IPR006311">
    <property type="entry name" value="TAT_signal"/>
</dbReference>
<dbReference type="Gene3D" id="3.30.360.10">
    <property type="entry name" value="Dihydrodipicolinate Reductase, domain 2"/>
    <property type="match status" value="1"/>
</dbReference>
<evidence type="ECO:0000313" key="5">
    <source>
        <dbReference type="Proteomes" id="UP000229433"/>
    </source>
</evidence>
<dbReference type="OrthoDB" id="9795543at2"/>
<dbReference type="GO" id="GO:0000166">
    <property type="term" value="F:nucleotide binding"/>
    <property type="evidence" value="ECO:0007669"/>
    <property type="project" value="InterPro"/>
</dbReference>
<reference evidence="4 5" key="1">
    <citation type="submission" date="2017-08" db="EMBL/GenBank/DDBJ databases">
        <title>The whole genome shortgun sequences of strain Leeuwenhoekiella nanhaiensis G18 from the South China Sea.</title>
        <authorList>
            <person name="Liu Q."/>
        </authorList>
    </citation>
    <scope>NUCLEOTIDE SEQUENCE [LARGE SCALE GENOMIC DNA]</scope>
    <source>
        <strain evidence="4 5">G18</strain>
    </source>
</reference>
<name>A0A2G1VVU3_9FLAO</name>
<dbReference type="InterPro" id="IPR036291">
    <property type="entry name" value="NAD(P)-bd_dom_sf"/>
</dbReference>
<dbReference type="PROSITE" id="PS51318">
    <property type="entry name" value="TAT"/>
    <property type="match status" value="1"/>
</dbReference>
<proteinExistence type="predicted"/>
<dbReference type="InterPro" id="IPR008354">
    <property type="entry name" value="Glc-Fru_OxRdtase_bac"/>
</dbReference>
<accession>A0A2G1VVU3</accession>
<dbReference type="InterPro" id="IPR050463">
    <property type="entry name" value="Gfo/Idh/MocA_oxidrdct_glycsds"/>
</dbReference>